<accession>A0ABY9FAH7</accession>
<feature type="transmembrane region" description="Helical" evidence="1">
    <location>
        <begin position="97"/>
        <end position="116"/>
    </location>
</feature>
<evidence type="ECO:0000313" key="2">
    <source>
        <dbReference type="EMBL" id="WLH00352.1"/>
    </source>
</evidence>
<name>A0ABY9FAH7_9PSED</name>
<dbReference type="RefSeq" id="WP_305468495.1">
    <property type="nucleotide sequence ID" value="NZ_CP117451.1"/>
</dbReference>
<dbReference type="Proteomes" id="UP001224838">
    <property type="component" value="Chromosome"/>
</dbReference>
<keyword evidence="1" id="KW-0472">Membrane</keyword>
<gene>
    <name evidence="2" type="ORF">PSH92_23820</name>
</gene>
<organism evidence="2 3">
    <name type="scientific">Pseudomonas beijingensis</name>
    <dbReference type="NCBI Taxonomy" id="2954101"/>
    <lineage>
        <taxon>Bacteria</taxon>
        <taxon>Pseudomonadati</taxon>
        <taxon>Pseudomonadota</taxon>
        <taxon>Gammaproteobacteria</taxon>
        <taxon>Pseudomonadales</taxon>
        <taxon>Pseudomonadaceae</taxon>
        <taxon>Pseudomonas</taxon>
    </lineage>
</organism>
<feature type="transmembrane region" description="Helical" evidence="1">
    <location>
        <begin position="29"/>
        <end position="47"/>
    </location>
</feature>
<evidence type="ECO:0000313" key="3">
    <source>
        <dbReference type="Proteomes" id="UP001224838"/>
    </source>
</evidence>
<keyword evidence="3" id="KW-1185">Reference proteome</keyword>
<sequence length="556" mass="63950">MVERCLGSLCFTQLMTSDAKFFGFSEFLAGLALMILAWTIADVSYKFRIATAPVPLRRLTFYTVTIIGLLTLLTDLWRAEQWFVPKGDLLTPPTWQAFLGFVFFITFLSWAWYAFIRPPIFGRSSAKHFVHAIYHFVLKGTQAELAVVADELRRSAKNIVKYSVNHGGEGSHRVESFRTIFGSPTVSSYAEDILMLISERRFCKAVVDSSPGTALEIFLAMKEFKKYSIRIDVFSKNIINYALMNKESFLYQEAGDYNSGLIGHFKPLTQAMFSDHSMVEEINSMFELDLWGDYSFAAPHWEAYCRIVLMTYKDKVDNDFWGSSRSLWHAFENIRQAAHDLYKLNGVADYSLNEDSVKKLRVIVNFIKDVVSVLEKRGVPDYLPWKKKGTFETHYDQLASLIFEIIHSAAAVQGPQGLSWWMHYNMLWGELFGSFSSKGPAAQIIMFKLRRLIYNEIEQMKKVPNYKGAKIVCFFLNVVGLLPSKFASRNENIIRNIMVCWAKNYYVTLHRKNPQVAAQCLVDGIIYDDLRMRLIKTYSPNALRPKPKMVYLQLMA</sequence>
<keyword evidence="1" id="KW-0812">Transmembrane</keyword>
<dbReference type="EMBL" id="CP117451">
    <property type="protein sequence ID" value="WLH00352.1"/>
    <property type="molecule type" value="Genomic_DNA"/>
</dbReference>
<evidence type="ECO:0000256" key="1">
    <source>
        <dbReference type="SAM" id="Phobius"/>
    </source>
</evidence>
<reference evidence="2 3" key="1">
    <citation type="submission" date="2023-02" db="EMBL/GenBank/DDBJ databases">
        <title>Evolution of Hrp T3SS in non-pathogenic Pseudomonas fluorescens.</title>
        <authorList>
            <person name="Liao K."/>
            <person name="Wei H."/>
            <person name="Gu Y."/>
        </authorList>
    </citation>
    <scope>NUCLEOTIDE SEQUENCE [LARGE SCALE GENOMIC DNA]</scope>
    <source>
        <strain evidence="2 3">FP2034</strain>
    </source>
</reference>
<protein>
    <submittedName>
        <fullName evidence="2">Uncharacterized protein</fullName>
    </submittedName>
</protein>
<feature type="transmembrane region" description="Helical" evidence="1">
    <location>
        <begin position="59"/>
        <end position="77"/>
    </location>
</feature>
<proteinExistence type="predicted"/>
<keyword evidence="1" id="KW-1133">Transmembrane helix</keyword>